<name>L1IZI9_GUITC</name>
<dbReference type="Proteomes" id="UP000011087">
    <property type="component" value="Unassembled WGS sequence"/>
</dbReference>
<dbReference type="AlphaFoldDB" id="L1IZI9"/>
<sequence>MPEFIRATSATNDDADDYEDAADFLRSLLCCARDKDNKHLKIRSSKLSYLPQQTLYSHQSAEPRYTAQETAGDSESQYAGILEQPRSEQDMVKRTPAVYEQALQTCKEKRPLFAEMGSYNREIRRLSEGIKHIEAMQLMCGKSRTNVEREIRKQNLQQQVGESITLLWWGG</sequence>
<evidence type="ECO:0000313" key="2">
    <source>
        <dbReference type="EnsemblProtists" id="EKX41666"/>
    </source>
</evidence>
<evidence type="ECO:0000313" key="1">
    <source>
        <dbReference type="EMBL" id="EKX41666.1"/>
    </source>
</evidence>
<dbReference type="PaxDb" id="55529-EKX41666"/>
<keyword evidence="3" id="KW-1185">Reference proteome</keyword>
<dbReference type="KEGG" id="gtt:GUITHDRAFT_141904"/>
<reference evidence="1 3" key="1">
    <citation type="journal article" date="2012" name="Nature">
        <title>Algal genomes reveal evolutionary mosaicism and the fate of nucleomorphs.</title>
        <authorList>
            <consortium name="DOE Joint Genome Institute"/>
            <person name="Curtis B.A."/>
            <person name="Tanifuji G."/>
            <person name="Burki F."/>
            <person name="Gruber A."/>
            <person name="Irimia M."/>
            <person name="Maruyama S."/>
            <person name="Arias M.C."/>
            <person name="Ball S.G."/>
            <person name="Gile G.H."/>
            <person name="Hirakawa Y."/>
            <person name="Hopkins J.F."/>
            <person name="Kuo A."/>
            <person name="Rensing S.A."/>
            <person name="Schmutz J."/>
            <person name="Symeonidi A."/>
            <person name="Elias M."/>
            <person name="Eveleigh R.J."/>
            <person name="Herman E.K."/>
            <person name="Klute M.J."/>
            <person name="Nakayama T."/>
            <person name="Obornik M."/>
            <person name="Reyes-Prieto A."/>
            <person name="Armbrust E.V."/>
            <person name="Aves S.J."/>
            <person name="Beiko R.G."/>
            <person name="Coutinho P."/>
            <person name="Dacks J.B."/>
            <person name="Durnford D.G."/>
            <person name="Fast N.M."/>
            <person name="Green B.R."/>
            <person name="Grisdale C.J."/>
            <person name="Hempel F."/>
            <person name="Henrissat B."/>
            <person name="Hoppner M.P."/>
            <person name="Ishida K."/>
            <person name="Kim E."/>
            <person name="Koreny L."/>
            <person name="Kroth P.G."/>
            <person name="Liu Y."/>
            <person name="Malik S.B."/>
            <person name="Maier U.G."/>
            <person name="McRose D."/>
            <person name="Mock T."/>
            <person name="Neilson J.A."/>
            <person name="Onodera N.T."/>
            <person name="Poole A.M."/>
            <person name="Pritham E.J."/>
            <person name="Richards T.A."/>
            <person name="Rocap G."/>
            <person name="Roy S.W."/>
            <person name="Sarai C."/>
            <person name="Schaack S."/>
            <person name="Shirato S."/>
            <person name="Slamovits C.H."/>
            <person name="Spencer D.F."/>
            <person name="Suzuki S."/>
            <person name="Worden A.Z."/>
            <person name="Zauner S."/>
            <person name="Barry K."/>
            <person name="Bell C."/>
            <person name="Bharti A.K."/>
            <person name="Crow J.A."/>
            <person name="Grimwood J."/>
            <person name="Kramer R."/>
            <person name="Lindquist E."/>
            <person name="Lucas S."/>
            <person name="Salamov A."/>
            <person name="McFadden G.I."/>
            <person name="Lane C.E."/>
            <person name="Keeling P.J."/>
            <person name="Gray M.W."/>
            <person name="Grigoriev I.V."/>
            <person name="Archibald J.M."/>
        </authorList>
    </citation>
    <scope>NUCLEOTIDE SEQUENCE</scope>
    <source>
        <strain evidence="1 3">CCMP2712</strain>
    </source>
</reference>
<dbReference type="RefSeq" id="XP_005828646.1">
    <property type="nucleotide sequence ID" value="XM_005828589.1"/>
</dbReference>
<organism evidence="1">
    <name type="scientific">Guillardia theta (strain CCMP2712)</name>
    <name type="common">Cryptophyte</name>
    <dbReference type="NCBI Taxonomy" id="905079"/>
    <lineage>
        <taxon>Eukaryota</taxon>
        <taxon>Cryptophyceae</taxon>
        <taxon>Pyrenomonadales</taxon>
        <taxon>Geminigeraceae</taxon>
        <taxon>Guillardia</taxon>
    </lineage>
</organism>
<reference evidence="2" key="3">
    <citation type="submission" date="2016-03" db="UniProtKB">
        <authorList>
            <consortium name="EnsemblProtists"/>
        </authorList>
    </citation>
    <scope>IDENTIFICATION</scope>
</reference>
<proteinExistence type="predicted"/>
<dbReference type="GeneID" id="17298218"/>
<accession>L1IZI9</accession>
<gene>
    <name evidence="1" type="ORF">GUITHDRAFT_141904</name>
</gene>
<evidence type="ECO:0000313" key="3">
    <source>
        <dbReference type="Proteomes" id="UP000011087"/>
    </source>
</evidence>
<reference evidence="3" key="2">
    <citation type="submission" date="2012-11" db="EMBL/GenBank/DDBJ databases">
        <authorList>
            <person name="Kuo A."/>
            <person name="Curtis B.A."/>
            <person name="Tanifuji G."/>
            <person name="Burki F."/>
            <person name="Gruber A."/>
            <person name="Irimia M."/>
            <person name="Maruyama S."/>
            <person name="Arias M.C."/>
            <person name="Ball S.G."/>
            <person name="Gile G.H."/>
            <person name="Hirakawa Y."/>
            <person name="Hopkins J.F."/>
            <person name="Rensing S.A."/>
            <person name="Schmutz J."/>
            <person name="Symeonidi A."/>
            <person name="Elias M."/>
            <person name="Eveleigh R.J."/>
            <person name="Herman E.K."/>
            <person name="Klute M.J."/>
            <person name="Nakayama T."/>
            <person name="Obornik M."/>
            <person name="Reyes-Prieto A."/>
            <person name="Armbrust E.V."/>
            <person name="Aves S.J."/>
            <person name="Beiko R.G."/>
            <person name="Coutinho P."/>
            <person name="Dacks J.B."/>
            <person name="Durnford D.G."/>
            <person name="Fast N.M."/>
            <person name="Green B.R."/>
            <person name="Grisdale C."/>
            <person name="Hempe F."/>
            <person name="Henrissat B."/>
            <person name="Hoppner M.P."/>
            <person name="Ishida K.-I."/>
            <person name="Kim E."/>
            <person name="Koreny L."/>
            <person name="Kroth P.G."/>
            <person name="Liu Y."/>
            <person name="Malik S.-B."/>
            <person name="Maier U.G."/>
            <person name="McRose D."/>
            <person name="Mock T."/>
            <person name="Neilson J.A."/>
            <person name="Onodera N.T."/>
            <person name="Poole A.M."/>
            <person name="Pritham E.J."/>
            <person name="Richards T.A."/>
            <person name="Rocap G."/>
            <person name="Roy S.W."/>
            <person name="Sarai C."/>
            <person name="Schaack S."/>
            <person name="Shirato S."/>
            <person name="Slamovits C.H."/>
            <person name="Spencer D.F."/>
            <person name="Suzuki S."/>
            <person name="Worden A.Z."/>
            <person name="Zauner S."/>
            <person name="Barry K."/>
            <person name="Bell C."/>
            <person name="Bharti A.K."/>
            <person name="Crow J.A."/>
            <person name="Grimwood J."/>
            <person name="Kramer R."/>
            <person name="Lindquist E."/>
            <person name="Lucas S."/>
            <person name="Salamov A."/>
            <person name="McFadden G.I."/>
            <person name="Lane C.E."/>
            <person name="Keeling P.J."/>
            <person name="Gray M.W."/>
            <person name="Grigoriev I.V."/>
            <person name="Archibald J.M."/>
        </authorList>
    </citation>
    <scope>NUCLEOTIDE SEQUENCE</scope>
    <source>
        <strain evidence="3">CCMP2712</strain>
    </source>
</reference>
<protein>
    <submittedName>
        <fullName evidence="1 2">Uncharacterized protein</fullName>
    </submittedName>
</protein>
<dbReference type="EMBL" id="JH993022">
    <property type="protein sequence ID" value="EKX41666.1"/>
    <property type="molecule type" value="Genomic_DNA"/>
</dbReference>
<dbReference type="EnsemblProtists" id="EKX41666">
    <property type="protein sequence ID" value="EKX41666"/>
    <property type="gene ID" value="GUITHDRAFT_141904"/>
</dbReference>
<dbReference type="HOGENOM" id="CLU_116050_0_0_1"/>